<name>A0A2K4ZPN5_9FIRM</name>
<dbReference type="AlphaFoldDB" id="A0A2K4ZPN5"/>
<dbReference type="InterPro" id="IPR000524">
    <property type="entry name" value="Tscrpt_reg_HTH_GntR"/>
</dbReference>
<dbReference type="Pfam" id="PF00392">
    <property type="entry name" value="GntR"/>
    <property type="match status" value="1"/>
</dbReference>
<dbReference type="InterPro" id="IPR028082">
    <property type="entry name" value="Peripla_BP_I"/>
</dbReference>
<dbReference type="PRINTS" id="PR00035">
    <property type="entry name" value="HTHGNTR"/>
</dbReference>
<dbReference type="PANTHER" id="PTHR30146">
    <property type="entry name" value="LACI-RELATED TRANSCRIPTIONAL REPRESSOR"/>
    <property type="match status" value="1"/>
</dbReference>
<dbReference type="SUPFAM" id="SSF53822">
    <property type="entry name" value="Periplasmic binding protein-like I"/>
    <property type="match status" value="1"/>
</dbReference>
<feature type="domain" description="HTH gntR-type" evidence="4">
    <location>
        <begin position="1"/>
        <end position="67"/>
    </location>
</feature>
<keyword evidence="6" id="KW-1185">Reference proteome</keyword>
<reference evidence="5 6" key="1">
    <citation type="submission" date="2018-01" db="EMBL/GenBank/DDBJ databases">
        <authorList>
            <person name="Gaut B.S."/>
            <person name="Morton B.R."/>
            <person name="Clegg M.T."/>
            <person name="Duvall M.R."/>
        </authorList>
    </citation>
    <scope>NUCLEOTIDE SEQUENCE [LARGE SCALE GENOMIC DNA]</scope>
    <source>
        <strain evidence="5">GP69</strain>
    </source>
</reference>
<evidence type="ECO:0000256" key="2">
    <source>
        <dbReference type="ARBA" id="ARBA00023125"/>
    </source>
</evidence>
<dbReference type="GO" id="GO:0000976">
    <property type="term" value="F:transcription cis-regulatory region binding"/>
    <property type="evidence" value="ECO:0007669"/>
    <property type="project" value="TreeGrafter"/>
</dbReference>
<proteinExistence type="predicted"/>
<dbReference type="InterPro" id="IPR036388">
    <property type="entry name" value="WH-like_DNA-bd_sf"/>
</dbReference>
<dbReference type="CDD" id="cd06267">
    <property type="entry name" value="PBP1_LacI_sugar_binding-like"/>
    <property type="match status" value="1"/>
</dbReference>
<evidence type="ECO:0000256" key="3">
    <source>
        <dbReference type="ARBA" id="ARBA00023163"/>
    </source>
</evidence>
<keyword evidence="3" id="KW-0804">Transcription</keyword>
<dbReference type="Proteomes" id="UP000236311">
    <property type="component" value="Unassembled WGS sequence"/>
</dbReference>
<keyword evidence="2" id="KW-0238">DNA-binding</keyword>
<dbReference type="PROSITE" id="PS50949">
    <property type="entry name" value="HTH_GNTR"/>
    <property type="match status" value="1"/>
</dbReference>
<dbReference type="InterPro" id="IPR046335">
    <property type="entry name" value="LacI/GalR-like_sensor"/>
</dbReference>
<dbReference type="EMBL" id="OFSM01000051">
    <property type="protein sequence ID" value="SOY32454.1"/>
    <property type="molecule type" value="Genomic_DNA"/>
</dbReference>
<dbReference type="Gene3D" id="3.40.50.2300">
    <property type="match status" value="2"/>
</dbReference>
<keyword evidence="1" id="KW-0805">Transcription regulation</keyword>
<evidence type="ECO:0000259" key="4">
    <source>
        <dbReference type="PROSITE" id="PS50949"/>
    </source>
</evidence>
<evidence type="ECO:0000313" key="5">
    <source>
        <dbReference type="EMBL" id="SOY32454.1"/>
    </source>
</evidence>
<evidence type="ECO:0000256" key="1">
    <source>
        <dbReference type="ARBA" id="ARBA00023015"/>
    </source>
</evidence>
<dbReference type="SMART" id="SM00345">
    <property type="entry name" value="HTH_GNTR"/>
    <property type="match status" value="1"/>
</dbReference>
<dbReference type="SUPFAM" id="SSF46785">
    <property type="entry name" value="Winged helix' DNA-binding domain"/>
    <property type="match status" value="1"/>
</dbReference>
<sequence length="370" mass="41784">MLRYKEIKLTLKELIAQMSDGDRLPSRSILSRQLDSSRVTVDKAIRELEEEGILTSRFGSGTYVSHRLEGMVVNARNWCLIVPDIREDIYAKLASSVENEARKWNTNVILCNSENSAENQDRYIKRLIVSGTDGFIIVPVIAKSVLENVGLYQSLLQSKVPFVFCNREVEGISVPLVKSNDFYGGYIATLHLIDQGYRNIAYLAQQRYRTSIERCHGYISALQCRGIEVDHRRILMHDNGTLEDCYSQLKRILKSDVPMDAVFCFCDVIALEAMRCVEDANLQVSEDIGIIGYNDDASLKMVKPGLTTISYRMEEVGRTAAEVLRKKIECEMTGNFDYYLVQPEIVVRESCLGLSERGSTECTADQAGQV</sequence>
<accession>A0A2K4ZPN5</accession>
<dbReference type="Gene3D" id="1.10.10.10">
    <property type="entry name" value="Winged helix-like DNA-binding domain superfamily/Winged helix DNA-binding domain"/>
    <property type="match status" value="1"/>
</dbReference>
<dbReference type="Pfam" id="PF13377">
    <property type="entry name" value="Peripla_BP_3"/>
    <property type="match status" value="1"/>
</dbReference>
<evidence type="ECO:0000313" key="6">
    <source>
        <dbReference type="Proteomes" id="UP000236311"/>
    </source>
</evidence>
<dbReference type="RefSeq" id="WP_172455300.1">
    <property type="nucleotide sequence ID" value="NZ_JANJZD010000056.1"/>
</dbReference>
<gene>
    <name evidence="5" type="primary">araR</name>
    <name evidence="5" type="ORF">AMURIS_05213</name>
</gene>
<dbReference type="GO" id="GO:0003700">
    <property type="term" value="F:DNA-binding transcription factor activity"/>
    <property type="evidence" value="ECO:0007669"/>
    <property type="project" value="InterPro"/>
</dbReference>
<protein>
    <submittedName>
        <fullName evidence="5">Arabinose metabolism transcriptional repressor</fullName>
    </submittedName>
</protein>
<organism evidence="5 6">
    <name type="scientific">Acetatifactor muris</name>
    <dbReference type="NCBI Taxonomy" id="879566"/>
    <lineage>
        <taxon>Bacteria</taxon>
        <taxon>Bacillati</taxon>
        <taxon>Bacillota</taxon>
        <taxon>Clostridia</taxon>
        <taxon>Lachnospirales</taxon>
        <taxon>Lachnospiraceae</taxon>
        <taxon>Acetatifactor</taxon>
    </lineage>
</organism>
<dbReference type="InterPro" id="IPR036390">
    <property type="entry name" value="WH_DNA-bd_sf"/>
</dbReference>
<dbReference type="PANTHER" id="PTHR30146:SF109">
    <property type="entry name" value="HTH-TYPE TRANSCRIPTIONAL REGULATOR GALS"/>
    <property type="match status" value="1"/>
</dbReference>
<dbReference type="CDD" id="cd07377">
    <property type="entry name" value="WHTH_GntR"/>
    <property type="match status" value="1"/>
</dbReference>